<dbReference type="InterPro" id="IPR013662">
    <property type="entry name" value="RIH_assoc-dom"/>
</dbReference>
<feature type="domain" description="RyR/IP3R Homology associated" evidence="14">
    <location>
        <begin position="1927"/>
        <end position="2017"/>
    </location>
</feature>
<feature type="domain" description="Inositol 1,4,5-trisphosphate/ryanodine receptor" evidence="15">
    <location>
        <begin position="43"/>
        <end position="213"/>
    </location>
</feature>
<accession>A0AAN0JWZ9</accession>
<evidence type="ECO:0000313" key="17">
    <source>
        <dbReference type="Proteomes" id="UP000007879"/>
    </source>
</evidence>
<dbReference type="InterPro" id="IPR036300">
    <property type="entry name" value="MIR_dom_sf"/>
</dbReference>
<evidence type="ECO:0000256" key="8">
    <source>
        <dbReference type="ARBA" id="ARBA00023286"/>
    </source>
</evidence>
<keyword evidence="7 10" id="KW-0472">Membrane</keyword>
<proteinExistence type="predicted"/>
<evidence type="ECO:0008006" key="18">
    <source>
        <dbReference type="Google" id="ProtNLM"/>
    </source>
</evidence>
<dbReference type="SUPFAM" id="SSF100909">
    <property type="entry name" value="IP3 receptor type 1 binding core, domain 2"/>
    <property type="match status" value="1"/>
</dbReference>
<dbReference type="Gene3D" id="2.80.10.50">
    <property type="match status" value="2"/>
</dbReference>
<reference evidence="16" key="2">
    <citation type="submission" date="2024-06" db="UniProtKB">
        <authorList>
            <consortium name="EnsemblMetazoa"/>
        </authorList>
    </citation>
    <scope>IDENTIFICATION</scope>
</reference>
<dbReference type="InterPro" id="IPR015925">
    <property type="entry name" value="Ryanodine_IP3_receptor"/>
</dbReference>
<keyword evidence="5 10" id="KW-1133">Transmembrane helix</keyword>
<keyword evidence="4" id="KW-0677">Repeat</keyword>
<evidence type="ECO:0000259" key="13">
    <source>
        <dbReference type="Pfam" id="PF02815"/>
    </source>
</evidence>
<dbReference type="CDD" id="cd23280">
    <property type="entry name" value="beta-trefoil_MIR_itr-1-like"/>
    <property type="match status" value="1"/>
</dbReference>
<dbReference type="InterPro" id="IPR035910">
    <property type="entry name" value="RyR/IP3R_RIH_dom_sf"/>
</dbReference>
<feature type="domain" description="MIR" evidence="13">
    <location>
        <begin position="251"/>
        <end position="400"/>
    </location>
</feature>
<dbReference type="Pfam" id="PF02815">
    <property type="entry name" value="MIR"/>
    <property type="match status" value="1"/>
</dbReference>
<evidence type="ECO:0000256" key="3">
    <source>
        <dbReference type="ARBA" id="ARBA00022692"/>
    </source>
</evidence>
<dbReference type="SUPFAM" id="SSF81324">
    <property type="entry name" value="Voltage-gated potassium channels"/>
    <property type="match status" value="1"/>
</dbReference>
<evidence type="ECO:0000256" key="9">
    <source>
        <dbReference type="ARBA" id="ARBA00023303"/>
    </source>
</evidence>
<dbReference type="KEGG" id="aqu:100634093"/>
<dbReference type="InterPro" id="IPR000699">
    <property type="entry name" value="RIH_dom"/>
</dbReference>
<dbReference type="InterPro" id="IPR014821">
    <property type="entry name" value="Ins145_P3_rcpt"/>
</dbReference>
<feature type="transmembrane region" description="Helical" evidence="10">
    <location>
        <begin position="2346"/>
        <end position="2373"/>
    </location>
</feature>
<evidence type="ECO:0000256" key="10">
    <source>
        <dbReference type="SAM" id="Phobius"/>
    </source>
</evidence>
<organism evidence="16 17">
    <name type="scientific">Amphimedon queenslandica</name>
    <name type="common">Sponge</name>
    <dbReference type="NCBI Taxonomy" id="400682"/>
    <lineage>
        <taxon>Eukaryota</taxon>
        <taxon>Metazoa</taxon>
        <taxon>Porifera</taxon>
        <taxon>Demospongiae</taxon>
        <taxon>Heteroscleromorpha</taxon>
        <taxon>Haplosclerida</taxon>
        <taxon>Niphatidae</taxon>
        <taxon>Amphimedon</taxon>
    </lineage>
</organism>
<dbReference type="Pfam" id="PF01365">
    <property type="entry name" value="RYDR_ITPR"/>
    <property type="match status" value="1"/>
</dbReference>
<dbReference type="Proteomes" id="UP000007879">
    <property type="component" value="Unassembled WGS sequence"/>
</dbReference>
<feature type="domain" description="RIH" evidence="12">
    <location>
        <begin position="498"/>
        <end position="656"/>
    </location>
</feature>
<dbReference type="Pfam" id="PF00520">
    <property type="entry name" value="Ion_trans"/>
    <property type="match status" value="1"/>
</dbReference>
<dbReference type="PANTHER" id="PTHR13715">
    <property type="entry name" value="RYANODINE RECEPTOR AND IP3 RECEPTOR"/>
    <property type="match status" value="1"/>
</dbReference>
<dbReference type="GO" id="GO:0012505">
    <property type="term" value="C:endomembrane system"/>
    <property type="evidence" value="ECO:0007669"/>
    <property type="project" value="UniProtKB-SubCell"/>
</dbReference>
<dbReference type="GO" id="GO:0016020">
    <property type="term" value="C:membrane"/>
    <property type="evidence" value="ECO:0007669"/>
    <property type="project" value="InterPro"/>
</dbReference>
<dbReference type="GO" id="GO:0005262">
    <property type="term" value="F:calcium channel activity"/>
    <property type="evidence" value="ECO:0007669"/>
    <property type="project" value="InterPro"/>
</dbReference>
<feature type="transmembrane region" description="Helical" evidence="10">
    <location>
        <begin position="2394"/>
        <end position="2416"/>
    </location>
</feature>
<name>A0AAN0JWZ9_AMPQE</name>
<protein>
    <recommendedName>
        <fullName evidence="18">Inositol 1,4,5-trisphosphate receptor type 1</fullName>
    </recommendedName>
</protein>
<comment type="subcellular location">
    <subcellularLocation>
        <location evidence="1">Endomembrane system</location>
        <topology evidence="1">Multi-pass membrane protein</topology>
    </subcellularLocation>
</comment>
<evidence type="ECO:0000256" key="7">
    <source>
        <dbReference type="ARBA" id="ARBA00023136"/>
    </source>
</evidence>
<dbReference type="Pfam" id="PF08454">
    <property type="entry name" value="RIH_assoc"/>
    <property type="match status" value="1"/>
</dbReference>
<feature type="transmembrane region" description="Helical" evidence="10">
    <location>
        <begin position="2276"/>
        <end position="2299"/>
    </location>
</feature>
<evidence type="ECO:0000259" key="15">
    <source>
        <dbReference type="Pfam" id="PF08709"/>
    </source>
</evidence>
<evidence type="ECO:0000259" key="11">
    <source>
        <dbReference type="Pfam" id="PF00520"/>
    </source>
</evidence>
<dbReference type="SUPFAM" id="SSF82109">
    <property type="entry name" value="MIR domain"/>
    <property type="match status" value="1"/>
</dbReference>
<dbReference type="Gene3D" id="1.25.10.30">
    <property type="entry name" value="IP3 receptor type 1 binding core, RIH domain"/>
    <property type="match status" value="1"/>
</dbReference>
<sequence length="2662" mass="304550">MAGATALEAGQGSLHIGDTVLFLLKTKDYSGYVYSELSSTPYKFLTVYNLEDQPENDPAFPNVAFAAFKILAPNKYKAKQYLREVQQMTNIEEYELLNAIRAAQTEETENRLEQQRRFGNKVVYGDLIQLQHVASKMFVRVCSEASKTESNNLLVSLSAENFEECIFKILPRYKVRSEGDEVRFNDQLKIESVKNLGQFLHCSGPRHTLGADDKFNVLVNCFELNLSATESALTLIPHYCPSVNKHPDKALRAGTCVRLFHKEDECYIVAEGSFAGKDNAVVEDVHCRLRKVDSRKHAAPSTSSNTYWQIEKQEDPRSGDVIAWRDRCRLKHLPTRCYLAVIKVNSHWKVTLKDSTSEDDLDTIFSFSPLIEEVDEVLLESYALIKHRLSGQWLHLEKKSHYQRTGFDPTAVGLAGLQWDSAELFVLTTSKDKGDYDSFTLQEVTEDLVDRFNYVAGIVPVLTGYIKQLHNKGELKQKQAVRVRDTLRDLKKWLVADKERNTKNNQKLLRNLRVIEQLAEILSFAEAEEYKESNHHVNICRECYNVIRKFLEGDSRKNENYLAHFIEFFQTHVRKGLNAEEVLVEIVQDNITIVSRMADTQLGHMIEQFVKTEDPRFLDFLGSLCVCSDRPIPSTQSRLLHELIERHGNEKLLRTKLDKANGQIYFYHPSAPTKLTSLKQLGTNENRRNRASIYVQKDFKNHYYLLKSQLYLLTRLCQGNNKEAINALVYTEENPNGYISFDEALTCVKDCDIDTDIRSHYIELILVMFVDFGENRSFLDNLCYSFIYEELVPVPYSESGDSQVKALTGAENKHFPDIKDWILTTISDNTRLRCESAENPLLELVLDVLGHLVRYGYYDDIDDVDQLLGPLTQMLDGRTDIPSARKVSEVQFKSSTRKKDNPENRDVFSVKIKALEVMELLYRFKFYVKLQKFMHDFKMIQSSLKRTRIGGVLSTDPRDILAKLVKIEADEESGPNEKCYSPDIMNVVQERIKFLCDGNVKGGGFAPPSSGSDDDSLETVLLDLSGYDCDELVTSSLDLLTQMYFFEEELFSKAQQSQLLTSTESLKDFLTVKDDILPKLRQLLRVDTNRSNQEKIVSLLRQLQSLCILPNSVLPNKQNQIMLDNFGIVSDVMSFLLEKGDSGIIVLDQDIEPATPGGTLISVGEEVFHSCFTLLQHLCIDNLSVKKRIFNRLDDLLEMKIPVTTLSSLADLITEVFTGGPELILKVTEYHVDRIFDIIITCDEPTAQAQFMVTLEAIVKIEEVDLPVGRNQAIIIKNFCRFRDTFCPDLLGISKSMEQSRMEILNSSAESPDPKLQLLLNVTDMLAACAEGENLFVESVCQNIYRVEELVKIVSSHLAHIRKRPFLRYLIWAYMNTESDQVNSEGLELSHGEIMWIYLEHIADLLDNVSKVLSAASSGEIESLKHELQTARRRNSMSSYSSTPSGIQLLKLGSVRVPDVTDTQGHLVPGLLEYLADGVIPLLHTFYSHFFDPSTTSKEEQRENEYNISAKIAKCLMYLSKDLIEVFCSNKNLYMYQETITVLMGHIEIRERADVTDEQTKSTREAIEGAAPKTKSSSLKRLGKIVSQTDEEVLEGYMEQEKLNELFNSYSRNYHCSYMGPNTAIHQIESTIQKIEYSDEGEELPLGPSFQRLVKLYRINPSQTSDKQQHPAERLLRQLEISVSRTDQLGEAEQIDQDNLDLRCLQILRALIHNRIKFIDPELKDRDPCEFREKCDQHVVPVQNFIQSFKNAISRVVPLLSHPNESISREALALMKALLFSGNEEVQEGLAADMKDSREEKLFSNLKERLEIASLNYRETVDLEAQLRRRQQFKKKSMPGPVSTKSAEKLGGVETSVTFTVGKEVMIPMEEIVDGTSEDESPLITVKSPGRKLTKAISTSSECGIGPAKEIGFNLLSNIIKRDALWTNLVLEVIGLMCDGQNRTLQDYLREQPDNFKTTNVVAEVVAFLHTFTADMSRNNFEQIGAILQSLVEMCVGNIKNQQIAFDKLVLDPLNRILQLQFRGYDVSNDDEKSERLLHLVQVKGSAVELLDVMLEEISPQTVSVAKGIGSSLDIESLLSTMDMFYQLKSHPLVRREQMDDDCERGLYKTYQVLVTLIDYKAIDIKNKKQLKEKAEKKCKDAFNSCLESSHSIEIHYEEEGAKPILARIHFPYKAELRDEVTELVRWNINRDSMEDKQRALVDLMPALKRDVLHQTKLKDTKIMKPFLAFHALRTRLLILLTIILNLFILFLYAVPDRAKGNNRPFLPDFPLWFTIVFYVLGAGHLLLALWIVVEYFIINWPHFKLPTFAYNARAKIGKAIRKDADTYTVPRMTCIDVGIFSISTLYMLLFLVCSILSLAFKGYFYCFCLLFIIVHNDILKRVLRAVTKNGMSLIWVAVLGVIVLFIYAVISFAFLQNNYVRTDDAALYCANLGQCMYSVLRYGLTDNLGLLIPFQNDGEAPENFDTRTFTARLIFDLSFFIIVTTIGLNIVFGIIVDTFSELREERNNIETEQKSKCFICDLPSYDFERRAKGFSDHVKHDHNMWKYVYYSLYLDSIDTGDHNAIQKYVYELIGNNDTAFFPQEEARCLIGEEDTTGEKIDELEQKVEKILRHFREKEHKKSLNVKRQEQTRWEQEVLHKTRDTRHISFLSPSPSISFDKQ</sequence>
<keyword evidence="8" id="KW-1071">Ligand-gated ion channel</keyword>
<feature type="domain" description="Ion transport" evidence="11">
    <location>
        <begin position="2237"/>
        <end position="2507"/>
    </location>
</feature>
<keyword evidence="2" id="KW-0813">Transport</keyword>
<keyword evidence="9" id="KW-0407">Ion channel</keyword>
<evidence type="ECO:0000256" key="2">
    <source>
        <dbReference type="ARBA" id="ARBA00022448"/>
    </source>
</evidence>
<evidence type="ECO:0000256" key="5">
    <source>
        <dbReference type="ARBA" id="ARBA00022989"/>
    </source>
</evidence>
<dbReference type="Pfam" id="PF08709">
    <property type="entry name" value="Ins145_P3_rec"/>
    <property type="match status" value="1"/>
</dbReference>
<dbReference type="Gene3D" id="1.10.287.70">
    <property type="match status" value="1"/>
</dbReference>
<evidence type="ECO:0000313" key="16">
    <source>
        <dbReference type="EnsemblMetazoa" id="XP_019861429.1"/>
    </source>
</evidence>
<keyword evidence="3 10" id="KW-0812">Transmembrane</keyword>
<keyword evidence="17" id="KW-1185">Reference proteome</keyword>
<feature type="transmembrane region" description="Helical" evidence="10">
    <location>
        <begin position="2237"/>
        <end position="2255"/>
    </location>
</feature>
<dbReference type="EnsemblMetazoa" id="XM_020005870.1">
    <property type="protein sequence ID" value="XP_019861429.1"/>
    <property type="gene ID" value="LOC100634093"/>
</dbReference>
<dbReference type="InterPro" id="IPR005821">
    <property type="entry name" value="Ion_trans_dom"/>
</dbReference>
<feature type="transmembrane region" description="Helical" evidence="10">
    <location>
        <begin position="2474"/>
        <end position="2497"/>
    </location>
</feature>
<dbReference type="InterPro" id="IPR016093">
    <property type="entry name" value="MIR_motif"/>
</dbReference>
<evidence type="ECO:0000256" key="6">
    <source>
        <dbReference type="ARBA" id="ARBA00023065"/>
    </source>
</evidence>
<evidence type="ECO:0000259" key="12">
    <source>
        <dbReference type="Pfam" id="PF01365"/>
    </source>
</evidence>
<evidence type="ECO:0000259" key="14">
    <source>
        <dbReference type="Pfam" id="PF08454"/>
    </source>
</evidence>
<dbReference type="PANTHER" id="PTHR13715:SF99">
    <property type="entry name" value="INOSITOL 1,4,5-TRISPHOSPHATE RECEPTOR-LIKE PROTEIN A"/>
    <property type="match status" value="1"/>
</dbReference>
<reference evidence="17" key="1">
    <citation type="journal article" date="2010" name="Nature">
        <title>The Amphimedon queenslandica genome and the evolution of animal complexity.</title>
        <authorList>
            <person name="Srivastava M."/>
            <person name="Simakov O."/>
            <person name="Chapman J."/>
            <person name="Fahey B."/>
            <person name="Gauthier M.E."/>
            <person name="Mitros T."/>
            <person name="Richards G.S."/>
            <person name="Conaco C."/>
            <person name="Dacre M."/>
            <person name="Hellsten U."/>
            <person name="Larroux C."/>
            <person name="Putnam N.H."/>
            <person name="Stanke M."/>
            <person name="Adamska M."/>
            <person name="Darling A."/>
            <person name="Degnan S.M."/>
            <person name="Oakley T.H."/>
            <person name="Plachetzki D.C."/>
            <person name="Zhai Y."/>
            <person name="Adamski M."/>
            <person name="Calcino A."/>
            <person name="Cummins S.F."/>
            <person name="Goodstein D.M."/>
            <person name="Harris C."/>
            <person name="Jackson D.J."/>
            <person name="Leys S.P."/>
            <person name="Shu S."/>
            <person name="Woodcroft B.J."/>
            <person name="Vervoort M."/>
            <person name="Kosik K.S."/>
            <person name="Manning G."/>
            <person name="Degnan B.M."/>
            <person name="Rokhsar D.S."/>
        </authorList>
    </citation>
    <scope>NUCLEOTIDE SEQUENCE [LARGE SCALE GENOMIC DNA]</scope>
</reference>
<gene>
    <name evidence="16" type="primary">100634093</name>
</gene>
<evidence type="ECO:0000256" key="4">
    <source>
        <dbReference type="ARBA" id="ARBA00022737"/>
    </source>
</evidence>
<evidence type="ECO:0000256" key="1">
    <source>
        <dbReference type="ARBA" id="ARBA00004127"/>
    </source>
</evidence>
<keyword evidence="6" id="KW-0406">Ion transport</keyword>